<reference evidence="2" key="1">
    <citation type="journal article" date="2023" name="Nat. Plants">
        <title>Single-cell RNA sequencing provides a high-resolution roadmap for understanding the multicellular compartmentation of specialized metabolism.</title>
        <authorList>
            <person name="Sun S."/>
            <person name="Shen X."/>
            <person name="Li Y."/>
            <person name="Li Y."/>
            <person name="Wang S."/>
            <person name="Li R."/>
            <person name="Zhang H."/>
            <person name="Shen G."/>
            <person name="Guo B."/>
            <person name="Wei J."/>
            <person name="Xu J."/>
            <person name="St-Pierre B."/>
            <person name="Chen S."/>
            <person name="Sun C."/>
        </authorList>
    </citation>
    <scope>NUCLEOTIDE SEQUENCE [LARGE SCALE GENOMIC DNA]</scope>
</reference>
<protein>
    <submittedName>
        <fullName evidence="1">Uncharacterized protein</fullName>
    </submittedName>
</protein>
<sequence>MAKLLLAILLLAIFAISMLHETAVEASLQGGNLSKLSLKLINFEFKAITYTIPTDLGASGVDNALHNARGDAARHNTTNHACSSVRNAAESACAFPQASMVIKQFALATTTGRPRKEMDVEMEPSDDVRAAVSDSTQPGSRVPRLFIKEMVMRNFKSYAGEQRVGPFHKSFSAVVGPNGSGKSNVIDAMLFVFGKRAKQMRLNKVSELIHNSSNHQNLDSAGVSVHFQEIIDLDDGTYEAVPGSDFVITRVAFRDNSSKYYINDRTSNFTEVTKKLKGKGVDLDNNRFLILQGEVEQISLMKPKGQGPHDEGFLEYLEDIIGTNKYVEKIDESFKQLEALNERRSGVVQMVKLAEKERDSLEDVKNEAEAYMLKELSLLKWQEKATNLASEDNASKILKLQSDVSSLEENLKTERNKIQENNKTLKELEGYHMKYMKKQEELDNDLRSCRDEFKEFERQDTKYREDRKHMIQKIKKLDDKIEKDSKKLADFTKECEESTNLIPKLEEDIPKLQKSLMDEERILDEIKENSKVETEVFRNELAHVRVELEPWEKDLIEHKGKLDVACAEVKLLNEKHEAGRAAYVEAQEQIKEIQKRIEAKESSICKVQNDLEKFKHEASEARGVEQKCLEEQERLVPLEQAARQKVTELASTLDSEKSQGSVLRAILQAKESNTIPGIYGRMAKYDVAISTACSGLDYIVVETTTAAQSCVELLRRNNLGVATFMILEKQANLLPRLKEKVSSPEGAPRLFDLIKVQDERIKLAFFAALGNTVVAKDIDQATRIAYGGSKEFRRVVTLDGALFEKSGTMSGGGGKPRGGKMGTSIRASSVSAEVVADAENELASLVKSLNSLRQRAADAVKQYLAAEKSISHLEMDLAKSQKEIESYKSQHSDLEKQLHSLKMASNPRKDEVDRLNELKKIIAGEEKETKRLTEGSKKLKEKAVELQTKIENAGGERLRSQKAKVDRIQSDIDKSSAEVTRRKVQIQTGEKMIKKLIKGIEESKKEKERLTTEKESLLATFKEIEQKAFTVQENYKKTQELIDKHKDVLDKAKSDYDKLKKTVDELRASEVDAEYKLEDMKKIYKELEVKGKGYKKRMNDLQVSLSKHMEQIQKDLVDPEKLQAVLSDETLGEACDLNRALEMVALLEAQLKEMNPNLDSISEYRLKVSLYNERVEDLNSVTQQRDEIRKQHDEWRKRRLDEFMAGFNTISLKLKEMYQMITLGGDAELELVDSLDPFSEGVVFSVRPPKKSWKNIANLSGGEKTLSSLALVFALHHYKPTPLYVMDEIDAALGHEKNSINAFMASTGSFPFSVGAVIDSSVLNNCGNSCKFPILAWRPRRFYLDSMSRTSGSGETGSGEESEDSLQVTINKSKKVLALQKDLLDQIAKRKKLVSSIRNSIIDQESNDTILSPDTSPPDAGDHDEVLHADISSSGTQPTASDMEENLSTAIRNVSVEDVKEFGKKQLLVGTSSRQFEDSSKKGSQYKQGEVSERSRSSSVPSPRTTSDVPPQKLKNTSVEKVTNNSKTSLDMDPEYQLGDSKEAIPSDLPSSLLTSSVNSPLKNEKLQDSEESSADKMKVDNADISEDVKPPPLAGVNVMNVILLAAECAPWSKTGGLGDVAGALPKALARRGHRVMVVAPRYGDYTEPQDMGIRRRYKVHGQDMEVTYFHAYIDGVDFVFIESPVFRHTGNNIYGGNRLDVLKRMVLFCKAAVEAPRNFLHLVIYNVLKGYKSFIQVPWYVPCGGVCYGDGNLVFIANDWHTALLPVYLKAYYRDHGLMKYTRSVLVIHNIAHQGRGPLDDFSCVDLPPQYMDLFKLYDPVGGEHLNIFAAGLKTADRVVTVSHGYAWEIRTQEGGWGLHDIINENDWKLRGIVNGIDTKEWSPQLDVHLQSDGYTNYSLDTLQTGKPQCKAALQKELGLPVRSDVPLIGFIGRLDHQKGVDLIAEAIPWMMGQDVQLVMLGTGRPDLEQMLRQFENQHKDKVRGWVGFSVKTAHRITAGADSLLMPSRFEPCGLNQLYAMNYGTIPVVHAVGGLRDTVQPFNPFEETGLGWTFDTAESSKLIHALGNCLLTYREYKNSWEGIQKRGMMQDLSWDNAAQNYEEVLIAAKYHW</sequence>
<comment type="caution">
    <text evidence="1">The sequence shown here is derived from an EMBL/GenBank/DDBJ whole genome shotgun (WGS) entry which is preliminary data.</text>
</comment>
<gene>
    <name evidence="1" type="ORF">M9H77_15503</name>
</gene>
<dbReference type="Proteomes" id="UP001060085">
    <property type="component" value="Linkage Group LG04"/>
</dbReference>
<accession>A0ACC0AXQ4</accession>
<proteinExistence type="predicted"/>
<evidence type="ECO:0000313" key="2">
    <source>
        <dbReference type="Proteomes" id="UP001060085"/>
    </source>
</evidence>
<organism evidence="1 2">
    <name type="scientific">Catharanthus roseus</name>
    <name type="common">Madagascar periwinkle</name>
    <name type="synonym">Vinca rosea</name>
    <dbReference type="NCBI Taxonomy" id="4058"/>
    <lineage>
        <taxon>Eukaryota</taxon>
        <taxon>Viridiplantae</taxon>
        <taxon>Streptophyta</taxon>
        <taxon>Embryophyta</taxon>
        <taxon>Tracheophyta</taxon>
        <taxon>Spermatophyta</taxon>
        <taxon>Magnoliopsida</taxon>
        <taxon>eudicotyledons</taxon>
        <taxon>Gunneridae</taxon>
        <taxon>Pentapetalae</taxon>
        <taxon>asterids</taxon>
        <taxon>lamiids</taxon>
        <taxon>Gentianales</taxon>
        <taxon>Apocynaceae</taxon>
        <taxon>Rauvolfioideae</taxon>
        <taxon>Vinceae</taxon>
        <taxon>Catharanthinae</taxon>
        <taxon>Catharanthus</taxon>
    </lineage>
</organism>
<dbReference type="EMBL" id="CM044704">
    <property type="protein sequence ID" value="KAI5665650.1"/>
    <property type="molecule type" value="Genomic_DNA"/>
</dbReference>
<evidence type="ECO:0000313" key="1">
    <source>
        <dbReference type="EMBL" id="KAI5665650.1"/>
    </source>
</evidence>
<name>A0ACC0AXQ4_CATRO</name>
<keyword evidence="2" id="KW-1185">Reference proteome</keyword>